<dbReference type="Gene3D" id="3.40.190.10">
    <property type="entry name" value="Periplasmic binding protein-like II"/>
    <property type="match status" value="2"/>
</dbReference>
<reference evidence="3 4" key="1">
    <citation type="submission" date="2022-09" db="EMBL/GenBank/DDBJ databases">
        <authorList>
            <person name="Han X.L."/>
            <person name="Wang Q."/>
            <person name="Lu T."/>
        </authorList>
    </citation>
    <scope>NUCLEOTIDE SEQUENCE [LARGE SCALE GENOMIC DNA]</scope>
    <source>
        <strain evidence="3 4">WQ 127069</strain>
    </source>
</reference>
<dbReference type="EMBL" id="JAOQIO010000084">
    <property type="protein sequence ID" value="MCU6794703.1"/>
    <property type="molecule type" value="Genomic_DNA"/>
</dbReference>
<evidence type="ECO:0000313" key="3">
    <source>
        <dbReference type="EMBL" id="MCU6794703.1"/>
    </source>
</evidence>
<name>A0ABT2UJ81_9BACL</name>
<keyword evidence="2" id="KW-0813">Transport</keyword>
<gene>
    <name evidence="3" type="ORF">OB236_21565</name>
</gene>
<comment type="similarity">
    <text evidence="1">Belongs to the bacterial solute-binding protein 1 family.</text>
</comment>
<proteinExistence type="inferred from homology"/>
<keyword evidence="4" id="KW-1185">Reference proteome</keyword>
<sequence>MNKSIDNKRCGLWNGSFMRGRTRSLLAGILISILVVLGAGCSSESQPQATEKIKLSFRHVWIQEHNAQMLKIVSEVIKQFELDHPNVRVDFEGLDQTVHREQRLKSEMVTGNPPDIFVLFSGAEIEPYARAGRLLDLSGFLKENSMDDGFYDLSLWKFGSGVYGLPIEGFVEPVYYNKQLFAELGLSVPTNWDQLVQVITKLKAAGLVPFSLGNQERWPGAMHYHYFLQRFAGSAVIDQIVKGKGSFMNADYEQATERFLEFAKLSPFPTMSDTRSIAYAENLFLDGKAGMFLSGSWELNLFQGENSTPGFADKVGVFNFPVLSGPKEASVGLARGYTFGLGLSANLEGERRRAALDLVKAIYAPDVQRRIVYESFRLPAMKIAVDYRRTGPVFKQIVDLLEASPTAFVPYDNALPPALQEPFFQVAEQLIAGNVSAREALQSLEAHLQQYYELIGK</sequence>
<dbReference type="PANTHER" id="PTHR43649">
    <property type="entry name" value="ARABINOSE-BINDING PROTEIN-RELATED"/>
    <property type="match status" value="1"/>
</dbReference>
<evidence type="ECO:0000256" key="1">
    <source>
        <dbReference type="ARBA" id="ARBA00008520"/>
    </source>
</evidence>
<evidence type="ECO:0000313" key="4">
    <source>
        <dbReference type="Proteomes" id="UP001652445"/>
    </source>
</evidence>
<organism evidence="3 4">
    <name type="scientific">Paenibacillus baimaensis</name>
    <dbReference type="NCBI Taxonomy" id="2982185"/>
    <lineage>
        <taxon>Bacteria</taxon>
        <taxon>Bacillati</taxon>
        <taxon>Bacillota</taxon>
        <taxon>Bacilli</taxon>
        <taxon>Bacillales</taxon>
        <taxon>Paenibacillaceae</taxon>
        <taxon>Paenibacillus</taxon>
    </lineage>
</organism>
<comment type="caution">
    <text evidence="3">The sequence shown here is derived from an EMBL/GenBank/DDBJ whole genome shotgun (WGS) entry which is preliminary data.</text>
</comment>
<dbReference type="SUPFAM" id="SSF53850">
    <property type="entry name" value="Periplasmic binding protein-like II"/>
    <property type="match status" value="1"/>
</dbReference>
<dbReference type="RefSeq" id="WP_262685809.1">
    <property type="nucleotide sequence ID" value="NZ_JAOQIO010000084.1"/>
</dbReference>
<dbReference type="Proteomes" id="UP001652445">
    <property type="component" value="Unassembled WGS sequence"/>
</dbReference>
<accession>A0ABT2UJ81</accession>
<dbReference type="InterPro" id="IPR050490">
    <property type="entry name" value="Bact_solute-bd_prot1"/>
</dbReference>
<dbReference type="Pfam" id="PF01547">
    <property type="entry name" value="SBP_bac_1"/>
    <property type="match status" value="1"/>
</dbReference>
<evidence type="ECO:0000256" key="2">
    <source>
        <dbReference type="ARBA" id="ARBA00022448"/>
    </source>
</evidence>
<dbReference type="PANTHER" id="PTHR43649:SF29">
    <property type="entry name" value="OSMOPROTECTIVE COMPOUNDS-BINDING PROTEIN GGTB"/>
    <property type="match status" value="1"/>
</dbReference>
<dbReference type="InterPro" id="IPR006059">
    <property type="entry name" value="SBP"/>
</dbReference>
<protein>
    <submittedName>
        <fullName evidence="3">ABC transporter substrate-binding protein</fullName>
    </submittedName>
</protein>